<dbReference type="Proteomes" id="UP000284123">
    <property type="component" value="Unassembled WGS sequence"/>
</dbReference>
<dbReference type="NCBIfam" id="TIGR02548">
    <property type="entry name" value="casB_cse2"/>
    <property type="match status" value="1"/>
</dbReference>
<dbReference type="InterPro" id="IPR038287">
    <property type="entry name" value="Cse2_sf"/>
</dbReference>
<gene>
    <name evidence="1" type="ORF">FAM6012_02858</name>
</gene>
<comment type="caution">
    <text evidence="1">The sequence shown here is derived from an EMBL/GenBank/DDBJ whole genome shotgun (WGS) entry which is preliminary data.</text>
</comment>
<dbReference type="InterPro" id="IPR013382">
    <property type="entry name" value="CRISPR-assoc_prot_Cse2"/>
</dbReference>
<organism evidence="1 2">
    <name type="scientific">Lacticaseibacillus paracasei</name>
    <name type="common">Lactobacillus paracasei</name>
    <dbReference type="NCBI Taxonomy" id="1597"/>
    <lineage>
        <taxon>Bacteria</taxon>
        <taxon>Bacillati</taxon>
        <taxon>Bacillota</taxon>
        <taxon>Bacilli</taxon>
        <taxon>Lactobacillales</taxon>
        <taxon>Lactobacillaceae</taxon>
        <taxon>Lacticaseibacillus</taxon>
    </lineage>
</organism>
<proteinExistence type="predicted"/>
<sequence length="204" mass="22995">MKVMPYKIQNTATRIIQKLYGNGSLDKAVLASARSGATINSQRAQRVWPIMMANLDDNMLSKTGEPTYAEIAIYAAIHFYAIYQQGKETMVSGPAGPAEDADGLQLFQALANLRKRDETRVALDRRVQAILGTTNINSVINGITHLIEILKANSNLPKIDFAKLAENLYWFQLSYEHANEVRLLWGQQYFWVITSAIKFKEEKN</sequence>
<name>A0A8B3GRN5_LACPA</name>
<accession>A0A8B3GRN5</accession>
<dbReference type="EMBL" id="LKGI01000108">
    <property type="protein sequence ID" value="RNE26248.1"/>
    <property type="molecule type" value="Genomic_DNA"/>
</dbReference>
<dbReference type="AlphaFoldDB" id="A0A8B3GRN5"/>
<dbReference type="Gene3D" id="1.10.520.40">
    <property type="entry name" value="CRISPR-associated protein Cse2"/>
    <property type="match status" value="1"/>
</dbReference>
<evidence type="ECO:0000313" key="2">
    <source>
        <dbReference type="Proteomes" id="UP000284123"/>
    </source>
</evidence>
<protein>
    <submittedName>
        <fullName evidence="1">CRISPR-associated protein Cse2</fullName>
    </submittedName>
</protein>
<reference evidence="1 2" key="1">
    <citation type="journal article" date="2018" name="Front. Microbiol.">
        <title>Conversion of Methionine to Cysteine in Lactobacillus paracasei Depends on the Highly Mobile cysK-ctl-cysE Gene Cluster.</title>
        <authorList>
            <person name="Wuthrich D."/>
            <person name="Irmler S."/>
            <person name="Berthoud H."/>
            <person name="Guggenbuhl B."/>
            <person name="Eugster E."/>
            <person name="Bruggmann R."/>
        </authorList>
    </citation>
    <scope>NUCLEOTIDE SEQUENCE [LARGE SCALE GENOMIC DNA]</scope>
    <source>
        <strain evidence="1 2">FAM6012</strain>
    </source>
</reference>
<evidence type="ECO:0000313" key="1">
    <source>
        <dbReference type="EMBL" id="RNE26248.1"/>
    </source>
</evidence>
<dbReference type="Pfam" id="PF09485">
    <property type="entry name" value="CRISPR_Cse2"/>
    <property type="match status" value="1"/>
</dbReference>
<dbReference type="CDD" id="cd09731">
    <property type="entry name" value="Cse2_I-E"/>
    <property type="match status" value="1"/>
</dbReference>